<accession>A0A7D3V7N7</accession>
<dbReference type="InterPro" id="IPR019369">
    <property type="entry name" value="Efm5/EEF1AKMT1"/>
</dbReference>
<gene>
    <name evidence="5" type="ORF">Fadolivirus_1_778</name>
</gene>
<keyword evidence="6" id="KW-1185">Reference proteome</keyword>
<dbReference type="Pfam" id="PF10237">
    <property type="entry name" value="N6-adenineMlase"/>
    <property type="match status" value="1"/>
</dbReference>
<keyword evidence="4" id="KW-0808">Transferase</keyword>
<name>A0A7D3V7N7_9VIRU</name>
<organism evidence="5 6">
    <name type="scientific">Fadolivirus FV1/VV64</name>
    <dbReference type="NCBI Taxonomy" id="3070911"/>
    <lineage>
        <taxon>Viruses</taxon>
        <taxon>Varidnaviria</taxon>
        <taxon>Bamfordvirae</taxon>
        <taxon>Nucleocytoviricota</taxon>
        <taxon>Megaviricetes</taxon>
        <taxon>Imitervirales</taxon>
        <taxon>Mimiviridae</taxon>
        <taxon>Klosneuvirinae</taxon>
        <taxon>Fadolivirus</taxon>
        <taxon>Fadolivirus algeromassiliense</taxon>
    </lineage>
</organism>
<keyword evidence="3 5" id="KW-0489">Methyltransferase</keyword>
<dbReference type="PANTHER" id="PTHR13200:SF0">
    <property type="entry name" value="EEF1A LYSINE METHYLTRANSFERASE 1"/>
    <property type="match status" value="1"/>
</dbReference>
<evidence type="ECO:0000256" key="3">
    <source>
        <dbReference type="ARBA" id="ARBA00022603"/>
    </source>
</evidence>
<dbReference type="Proteomes" id="UP001162001">
    <property type="component" value="Segment"/>
</dbReference>
<dbReference type="GO" id="GO:0016279">
    <property type="term" value="F:protein-lysine N-methyltransferase activity"/>
    <property type="evidence" value="ECO:0007669"/>
    <property type="project" value="InterPro"/>
</dbReference>
<dbReference type="GO" id="GO:0032259">
    <property type="term" value="P:methylation"/>
    <property type="evidence" value="ECO:0007669"/>
    <property type="project" value="UniProtKB-KW"/>
</dbReference>
<comment type="subcellular location">
    <subcellularLocation>
        <location evidence="1">Cytoplasm</location>
    </subcellularLocation>
</comment>
<keyword evidence="2" id="KW-0963">Cytoplasm</keyword>
<dbReference type="PANTHER" id="PTHR13200">
    <property type="entry name" value="EEF1A LYSINE METHYLTRANSFERASE 1"/>
    <property type="match status" value="1"/>
</dbReference>
<dbReference type="InterPro" id="IPR041370">
    <property type="entry name" value="Mlase_EEF1AKMT1/ZCCHC4"/>
</dbReference>
<dbReference type="EMBL" id="MT418680">
    <property type="protein sequence ID" value="QKF94236.1"/>
    <property type="molecule type" value="Genomic_DNA"/>
</dbReference>
<protein>
    <submittedName>
        <fullName evidence="5">N6-adenine methyltransferase</fullName>
    </submittedName>
</protein>
<sequence length="207" mass="24681">MNHQEKRQINMILENGGTPIPKNIFIKNQGNVFKNYIEEQHAFEQFFWTKDTVKKLADAFNYRFVEETMCLMTPSMAHWWHENGREETLLDIDKRFSYIPKFKYYDVFSPEDIDDKFRMLIIDPPFFAVPIEQIRIAVDSITKNDYSTHILIAFLKRGEKRLREAFAPYNLVPTKFPLQYASIKPNKWSNFVLYSNIDLPGIKRIKE</sequence>
<evidence type="ECO:0000256" key="2">
    <source>
        <dbReference type="ARBA" id="ARBA00022490"/>
    </source>
</evidence>
<proteinExistence type="predicted"/>
<evidence type="ECO:0000256" key="4">
    <source>
        <dbReference type="ARBA" id="ARBA00022679"/>
    </source>
</evidence>
<evidence type="ECO:0000313" key="6">
    <source>
        <dbReference type="Proteomes" id="UP001162001"/>
    </source>
</evidence>
<evidence type="ECO:0000256" key="1">
    <source>
        <dbReference type="ARBA" id="ARBA00004496"/>
    </source>
</evidence>
<evidence type="ECO:0000313" key="5">
    <source>
        <dbReference type="EMBL" id="QKF94236.1"/>
    </source>
</evidence>
<reference evidence="5 6" key="1">
    <citation type="submission" date="2020-04" db="EMBL/GenBank/DDBJ databases">
        <title>Advantages and limits of metagenomic assembly and binning of a giant virus.</title>
        <authorList>
            <person name="Schulz F."/>
            <person name="Andreani J."/>
            <person name="Francis R."/>
            <person name="Boudjemaa H."/>
            <person name="Bou Khalil J.Y."/>
            <person name="Lee J."/>
            <person name="La Scola B."/>
            <person name="Woyke T."/>
        </authorList>
    </citation>
    <scope>NUCLEOTIDE SEQUENCE [LARGE SCALE GENOMIC DNA]</scope>
    <source>
        <strain evidence="5 6">FV1/VV64</strain>
    </source>
</reference>